<evidence type="ECO:0000256" key="7">
    <source>
        <dbReference type="SAM" id="Phobius"/>
    </source>
</evidence>
<sequence>MSEPPATDRATRAAEELAQRKRARSSTDWRSRNRDSALTYWARDTGVTRKIFRTVAVAEAISWAALLVGMYFKWVAKTSDLGVQIFGPIHGTVFIIYCVVTLATASVFQWRPQVTLLALVSAVPPFATWFFERWALREGHLADREPAPLRQQ</sequence>
<accession>A0A516G7F4</accession>
<feature type="compositionally biased region" description="Basic and acidic residues" evidence="6">
    <location>
        <begin position="9"/>
        <end position="28"/>
    </location>
</feature>
<evidence type="ECO:0000256" key="3">
    <source>
        <dbReference type="ARBA" id="ARBA00022692"/>
    </source>
</evidence>
<feature type="transmembrane region" description="Helical" evidence="7">
    <location>
        <begin position="85"/>
        <end position="108"/>
    </location>
</feature>
<dbReference type="PANTHER" id="PTHR40077:SF1">
    <property type="entry name" value="MEMBRANE PROTEIN"/>
    <property type="match status" value="1"/>
</dbReference>
<dbReference type="PANTHER" id="PTHR40077">
    <property type="entry name" value="MEMBRANE PROTEIN-RELATED"/>
    <property type="match status" value="1"/>
</dbReference>
<evidence type="ECO:0000256" key="4">
    <source>
        <dbReference type="ARBA" id="ARBA00022989"/>
    </source>
</evidence>
<feature type="transmembrane region" description="Helical" evidence="7">
    <location>
        <begin position="51"/>
        <end position="73"/>
    </location>
</feature>
<proteinExistence type="predicted"/>
<keyword evidence="10" id="KW-1185">Reference proteome</keyword>
<feature type="region of interest" description="Disordered" evidence="6">
    <location>
        <begin position="1"/>
        <end position="28"/>
    </location>
</feature>
<evidence type="ECO:0000256" key="6">
    <source>
        <dbReference type="SAM" id="MobiDB-lite"/>
    </source>
</evidence>
<evidence type="ECO:0000256" key="1">
    <source>
        <dbReference type="ARBA" id="ARBA00004651"/>
    </source>
</evidence>
<dbReference type="NCBIfam" id="TIGR03954">
    <property type="entry name" value="integ_memb_HG"/>
    <property type="match status" value="1"/>
</dbReference>
<evidence type="ECO:0000313" key="9">
    <source>
        <dbReference type="EMBL" id="QDO87300.1"/>
    </source>
</evidence>
<dbReference type="InterPro" id="IPR023845">
    <property type="entry name" value="DUF3817_TM"/>
</dbReference>
<dbReference type="OrthoDB" id="3396203at2"/>
<comment type="subcellular location">
    <subcellularLocation>
        <location evidence="1">Cell membrane</location>
        <topology evidence="1">Multi-pass membrane protein</topology>
    </subcellularLocation>
</comment>
<dbReference type="Pfam" id="PF12823">
    <property type="entry name" value="DUF3817"/>
    <property type="match status" value="1"/>
</dbReference>
<reference evidence="9 10" key="1">
    <citation type="submission" date="2019-07" db="EMBL/GenBank/DDBJ databases">
        <title>complete genome sequencing of Ornithinimicrobium sp. H23M54.</title>
        <authorList>
            <person name="Bae J.-W."/>
            <person name="Lee S.-Y."/>
        </authorList>
    </citation>
    <scope>NUCLEOTIDE SEQUENCE [LARGE SCALE GENOMIC DNA]</scope>
    <source>
        <strain evidence="9 10">H23M54</strain>
    </source>
</reference>
<dbReference type="Proteomes" id="UP000315395">
    <property type="component" value="Chromosome"/>
</dbReference>
<gene>
    <name evidence="9" type="ORF">FNH13_02265</name>
</gene>
<dbReference type="RefSeq" id="WP_143781958.1">
    <property type="nucleotide sequence ID" value="NZ_CP041616.1"/>
</dbReference>
<dbReference type="GO" id="GO:0005886">
    <property type="term" value="C:plasma membrane"/>
    <property type="evidence" value="ECO:0007669"/>
    <property type="project" value="UniProtKB-SubCell"/>
</dbReference>
<feature type="domain" description="DUF3817" evidence="8">
    <location>
        <begin position="50"/>
        <end position="136"/>
    </location>
</feature>
<dbReference type="EMBL" id="CP041616">
    <property type="protein sequence ID" value="QDO87300.1"/>
    <property type="molecule type" value="Genomic_DNA"/>
</dbReference>
<keyword evidence="3 7" id="KW-0812">Transmembrane</keyword>
<evidence type="ECO:0000259" key="8">
    <source>
        <dbReference type="Pfam" id="PF12823"/>
    </source>
</evidence>
<keyword evidence="5 7" id="KW-0472">Membrane</keyword>
<protein>
    <submittedName>
        <fullName evidence="9">DUF3817 domain-containing protein</fullName>
    </submittedName>
</protein>
<evidence type="ECO:0000256" key="2">
    <source>
        <dbReference type="ARBA" id="ARBA00022475"/>
    </source>
</evidence>
<evidence type="ECO:0000313" key="10">
    <source>
        <dbReference type="Proteomes" id="UP000315395"/>
    </source>
</evidence>
<organism evidence="9 10">
    <name type="scientific">Ornithinimicrobium ciconiae</name>
    <dbReference type="NCBI Taxonomy" id="2594265"/>
    <lineage>
        <taxon>Bacteria</taxon>
        <taxon>Bacillati</taxon>
        <taxon>Actinomycetota</taxon>
        <taxon>Actinomycetes</taxon>
        <taxon>Micrococcales</taxon>
        <taxon>Ornithinimicrobiaceae</taxon>
        <taxon>Ornithinimicrobium</taxon>
    </lineage>
</organism>
<keyword evidence="2" id="KW-1003">Cell membrane</keyword>
<evidence type="ECO:0000256" key="5">
    <source>
        <dbReference type="ARBA" id="ARBA00023136"/>
    </source>
</evidence>
<name>A0A516G7F4_9MICO</name>
<keyword evidence="4 7" id="KW-1133">Transmembrane helix</keyword>
<feature type="transmembrane region" description="Helical" evidence="7">
    <location>
        <begin position="114"/>
        <end position="131"/>
    </location>
</feature>
<dbReference type="AlphaFoldDB" id="A0A516G7F4"/>
<dbReference type="KEGG" id="orz:FNH13_02265"/>